<dbReference type="Proteomes" id="UP000034037">
    <property type="component" value="Chromosome"/>
</dbReference>
<dbReference type="HOGENOM" id="CLU_086615_5_0_11"/>
<organism evidence="3 4">
    <name type="scientific">[Brevibacterium] flavum</name>
    <dbReference type="NCBI Taxonomy" id="92706"/>
    <lineage>
        <taxon>Bacteria</taxon>
        <taxon>Bacillati</taxon>
        <taxon>Actinomycetota</taxon>
        <taxon>Actinomycetes</taxon>
        <taxon>Mycobacteriales</taxon>
        <taxon>Corynebacteriaceae</taxon>
        <taxon>Corynebacterium</taxon>
    </lineage>
</organism>
<dbReference type="RefSeq" id="WP_003863336.1">
    <property type="nucleotide sequence ID" value="NZ_CP011309.1"/>
</dbReference>
<feature type="transmembrane region" description="Helical" evidence="2">
    <location>
        <begin position="7"/>
        <end position="28"/>
    </location>
</feature>
<dbReference type="PATRIC" id="fig|92706.3.peg.320"/>
<dbReference type="GO" id="GO:0008324">
    <property type="term" value="F:monoatomic cation transmembrane transporter activity"/>
    <property type="evidence" value="ECO:0007669"/>
    <property type="project" value="InterPro"/>
</dbReference>
<keyword evidence="2" id="KW-0812">Transmembrane</keyword>
<gene>
    <name evidence="3" type="ORF">YH66_01560</name>
</gene>
<dbReference type="EMBL" id="CP011309">
    <property type="protein sequence ID" value="AKF26330.1"/>
    <property type="molecule type" value="Genomic_DNA"/>
</dbReference>
<dbReference type="Pfam" id="PF01899">
    <property type="entry name" value="MNHE"/>
    <property type="match status" value="1"/>
</dbReference>
<evidence type="ECO:0000313" key="4">
    <source>
        <dbReference type="Proteomes" id="UP000034037"/>
    </source>
</evidence>
<feature type="region of interest" description="Disordered" evidence="1">
    <location>
        <begin position="115"/>
        <end position="151"/>
    </location>
</feature>
<sequence>MLNALKFIPWLIGQIFLSGFSVITAAVKKDTGFNPVVIRYPLRVTTDFQIAALSTCITATPSTLSLGLREPRKPGDPTILLIQAVFGSDPVEVFESIADMEQRLVPSVASIDHGVPGQGPYKEIRPGDAEWPSREIADTAQNTVSQDKREF</sequence>
<dbReference type="NCBIfam" id="NF009297">
    <property type="entry name" value="PRK12654.1"/>
    <property type="match status" value="1"/>
</dbReference>
<accession>A0A0F6WPN5</accession>
<name>A0A0F6WPN5_9CORY</name>
<proteinExistence type="predicted"/>
<dbReference type="InterPro" id="IPR002758">
    <property type="entry name" value="Cation_antiport_E"/>
</dbReference>
<evidence type="ECO:0000313" key="3">
    <source>
        <dbReference type="EMBL" id="AKF26330.1"/>
    </source>
</evidence>
<reference evidence="3 4" key="1">
    <citation type="submission" date="2015-04" db="EMBL/GenBank/DDBJ databases">
        <title>Complete Genome Sequence of Brevibacterium flavum ATCC 15168.</title>
        <authorList>
            <person name="Ahn J."/>
            <person name="Park G."/>
            <person name="Jeon W."/>
            <person name="Jang Y."/>
            <person name="Jang M."/>
            <person name="Lee H."/>
            <person name="Lee H."/>
        </authorList>
    </citation>
    <scope>NUCLEOTIDE SEQUENCE [LARGE SCALE GENOMIC DNA]</scope>
    <source>
        <strain evidence="3 4">ATCC 15168</strain>
    </source>
</reference>
<feature type="compositionally biased region" description="Basic and acidic residues" evidence="1">
    <location>
        <begin position="122"/>
        <end position="137"/>
    </location>
</feature>
<keyword evidence="4" id="KW-1185">Reference proteome</keyword>
<evidence type="ECO:0000256" key="1">
    <source>
        <dbReference type="SAM" id="MobiDB-lite"/>
    </source>
</evidence>
<dbReference type="GO" id="GO:0016020">
    <property type="term" value="C:membrane"/>
    <property type="evidence" value="ECO:0007669"/>
    <property type="project" value="InterPro"/>
</dbReference>
<dbReference type="AlphaFoldDB" id="A0A0F6WPN5"/>
<keyword evidence="2" id="KW-1133">Transmembrane helix</keyword>
<evidence type="ECO:0000256" key="2">
    <source>
        <dbReference type="SAM" id="Phobius"/>
    </source>
</evidence>
<keyword evidence="2" id="KW-0472">Membrane</keyword>
<protein>
    <submittedName>
        <fullName evidence="3">Cation:proton antiporter</fullName>
    </submittedName>
</protein>